<keyword evidence="3" id="KW-1185">Reference proteome</keyword>
<proteinExistence type="predicted"/>
<dbReference type="InterPro" id="IPR055127">
    <property type="entry name" value="YEATS2_3HBD"/>
</dbReference>
<gene>
    <name evidence="2" type="ORF">N331_07272</name>
</gene>
<protein>
    <submittedName>
        <fullName evidence="2">YEATS domain-containing protein 2</fullName>
    </submittedName>
</protein>
<feature type="non-terminal residue" evidence="2">
    <location>
        <position position="764"/>
    </location>
</feature>
<sequence>VVGVPVGSALQSTVKQAVAISGGQILVAKSSSSVAKAVGPKQVVTQGVAKAIVSGGGGTIVAQPVQTITKAQVSSTGAQKSTSQGSVMATLQLPATNLANLANLPPGTKLYLTTNSKNPSGKGKLLLIPQGAILRATNNAMSRQAFWVKPFLLVTGLQSGSSTNSGGGGGGGTQSTSSNLSQHLTYTSYILKQTPQGTFLVGQPSPQSSGKQLTPASVVQGSVGVGASSTQGQALKVITGQKTALFTQAAPGGQTSLVKISDGSLKSVPASSQLSKPGTTVLRVSGGVITTAAAPAMALPTNGVAQQIDNAGSSSSSSGTAAAKTPGQQHQICVSQSQSASSVVNKTATSTVVSVASLMTTATPVTGKAAVSGLLKIHSNQSSPQQAVLTVPSQLKQLGVNTASGGVQTILMPMNKAVSAVTAASTVVPSPSTASITKGNKEFLSKIIKMEPDSTGQSCSSVGTQEGQAAVKTEESSELGNYVINIEYLENVQQLLTAIVKKVPLIAEKSEDVSSFCASSVEQYYSWNIGKRRAAEWQRAMTVRKILQEILEKHPRFHSITPLKTRQVVQWCRCHGYTPPDPEALRDDEDSIEDVLTQIDSEPECPSSYSSGEELCRKLEELQQFLKREAEQEEEVDILNFTEPLKINIKKEQEEKQEEMKFYLASLPASEFVRDTAEKIGISFQPAEVQKNVYASVIEDMILKATEQLMSDILRQALAVAYQAAPHNRTPREITVMNIHKAICNIPFLDFLTNKHMKILNEEQ</sequence>
<organism evidence="2 3">
    <name type="scientific">Merops nubicus</name>
    <name type="common">Northern carmine bee-eater</name>
    <dbReference type="NCBI Taxonomy" id="57421"/>
    <lineage>
        <taxon>Eukaryota</taxon>
        <taxon>Metazoa</taxon>
        <taxon>Chordata</taxon>
        <taxon>Craniata</taxon>
        <taxon>Vertebrata</taxon>
        <taxon>Euteleostomi</taxon>
        <taxon>Archelosauria</taxon>
        <taxon>Archosauria</taxon>
        <taxon>Dinosauria</taxon>
        <taxon>Saurischia</taxon>
        <taxon>Theropoda</taxon>
        <taxon>Coelurosauria</taxon>
        <taxon>Aves</taxon>
        <taxon>Neognathae</taxon>
        <taxon>Neoaves</taxon>
        <taxon>Telluraves</taxon>
        <taxon>Coraciimorphae</taxon>
        <taxon>Coraciiformes</taxon>
        <taxon>Meropidae</taxon>
        <taxon>Merops</taxon>
    </lineage>
</organism>
<dbReference type="InterPro" id="IPR005033">
    <property type="entry name" value="YEATS"/>
</dbReference>
<feature type="domain" description="YEATS" evidence="1">
    <location>
        <begin position="490"/>
        <end position="585"/>
    </location>
</feature>
<accession>A0A091QQU9</accession>
<dbReference type="Pfam" id="PF22951">
    <property type="entry name" value="3HBD"/>
    <property type="match status" value="1"/>
</dbReference>
<dbReference type="GO" id="GO:0006355">
    <property type="term" value="P:regulation of DNA-templated transcription"/>
    <property type="evidence" value="ECO:0007669"/>
    <property type="project" value="InterPro"/>
</dbReference>
<dbReference type="EMBL" id="KK704419">
    <property type="protein sequence ID" value="KFQ29319.1"/>
    <property type="molecule type" value="Genomic_DNA"/>
</dbReference>
<dbReference type="AlphaFoldDB" id="A0A091QQU9"/>
<evidence type="ECO:0000313" key="3">
    <source>
        <dbReference type="Proteomes" id="UP000052967"/>
    </source>
</evidence>
<name>A0A091QQU9_MERNU</name>
<reference evidence="2 3" key="1">
    <citation type="submission" date="2014-04" db="EMBL/GenBank/DDBJ databases">
        <title>Genome evolution of avian class.</title>
        <authorList>
            <person name="Zhang G."/>
            <person name="Li C."/>
        </authorList>
    </citation>
    <scope>NUCLEOTIDE SEQUENCE [LARGE SCALE GENOMIC DNA]</scope>
    <source>
        <strain evidence="2">BGI_N331</strain>
    </source>
</reference>
<evidence type="ECO:0000259" key="1">
    <source>
        <dbReference type="Pfam" id="PF22951"/>
    </source>
</evidence>
<dbReference type="Proteomes" id="UP000052967">
    <property type="component" value="Unassembled WGS sequence"/>
</dbReference>
<evidence type="ECO:0000313" key="2">
    <source>
        <dbReference type="EMBL" id="KFQ29319.1"/>
    </source>
</evidence>
<dbReference type="PANTHER" id="PTHR23195">
    <property type="entry name" value="YEATS DOMAIN"/>
    <property type="match status" value="1"/>
</dbReference>
<feature type="non-terminal residue" evidence="2">
    <location>
        <position position="1"/>
    </location>
</feature>